<dbReference type="Proteomes" id="UP000326570">
    <property type="component" value="Unassembled WGS sequence"/>
</dbReference>
<name>A0A5N1IXE3_9BACT</name>
<keyword evidence="2" id="KW-1185">Reference proteome</keyword>
<accession>A0A5N1IXE3</accession>
<dbReference type="AlphaFoldDB" id="A0A5N1IXE3"/>
<evidence type="ECO:0000313" key="1">
    <source>
        <dbReference type="EMBL" id="KAA9338954.1"/>
    </source>
</evidence>
<dbReference type="RefSeq" id="WP_150903588.1">
    <property type="nucleotide sequence ID" value="NZ_VTWT01000004.1"/>
</dbReference>
<organism evidence="1 2">
    <name type="scientific">Adhaeribacter soli</name>
    <dbReference type="NCBI Taxonomy" id="2607655"/>
    <lineage>
        <taxon>Bacteria</taxon>
        <taxon>Pseudomonadati</taxon>
        <taxon>Bacteroidota</taxon>
        <taxon>Cytophagia</taxon>
        <taxon>Cytophagales</taxon>
        <taxon>Hymenobacteraceae</taxon>
        <taxon>Adhaeribacter</taxon>
    </lineage>
</organism>
<dbReference type="EMBL" id="VTWT01000004">
    <property type="protein sequence ID" value="KAA9338954.1"/>
    <property type="molecule type" value="Genomic_DNA"/>
</dbReference>
<comment type="caution">
    <text evidence="1">The sequence shown here is derived from an EMBL/GenBank/DDBJ whole genome shotgun (WGS) entry which is preliminary data.</text>
</comment>
<reference evidence="1 2" key="1">
    <citation type="submission" date="2019-09" db="EMBL/GenBank/DDBJ databases">
        <title>Genome sequence of Adhaeribacter sp. M2.</title>
        <authorList>
            <person name="Srinivasan S."/>
        </authorList>
    </citation>
    <scope>NUCLEOTIDE SEQUENCE [LARGE SCALE GENOMIC DNA]</scope>
    <source>
        <strain evidence="1 2">M2</strain>
    </source>
</reference>
<sequence length="315" mass="37109">MDAPFSLSLELSDHASYNELYDRIEKPLLFLKDANVASKNFNDWRKAGLWFDDASEKRTWTKLNLEQYIWLKMIQQLRQLGCSTDLIQKVKQQLIVPLGVEELFNTYKEELLKKTRKMPLRPEEKAELLNSFENEEFIQSLKETEEGQRAIKSLTKIRSILLNALVLHQHVAVLIFPDGTVVEWLDEILQIDPNAGQLLKRTHLYLSITEHLMEFLIDPDKESFISPLQLLTEEERQVLSALRDKTLKEVLITYTKDPKTKKETKHLITTKDGEMPADDEQKILDILLNKKYHGFELKRRNGNRFYFERQTHREL</sequence>
<proteinExistence type="predicted"/>
<protein>
    <submittedName>
        <fullName evidence="1">Uncharacterized protein</fullName>
    </submittedName>
</protein>
<evidence type="ECO:0000313" key="2">
    <source>
        <dbReference type="Proteomes" id="UP000326570"/>
    </source>
</evidence>
<gene>
    <name evidence="1" type="ORF">F0P94_09190</name>
</gene>